<dbReference type="Pfam" id="PF13424">
    <property type="entry name" value="TPR_12"/>
    <property type="match status" value="1"/>
</dbReference>
<dbReference type="InterPro" id="IPR011990">
    <property type="entry name" value="TPR-like_helical_dom_sf"/>
</dbReference>
<dbReference type="PANTHER" id="PTHR45641:SF19">
    <property type="entry name" value="NEPHROCYSTIN-3"/>
    <property type="match status" value="1"/>
</dbReference>
<proteinExistence type="predicted"/>
<evidence type="ECO:0000313" key="4">
    <source>
        <dbReference type="Proteomes" id="UP000053237"/>
    </source>
</evidence>
<comment type="caution">
    <text evidence="3">The sequence shown here is derived from an EMBL/GenBank/DDBJ whole genome shotgun (WGS) entry which is preliminary data.</text>
</comment>
<dbReference type="Proteomes" id="UP000053237">
    <property type="component" value="Unassembled WGS sequence"/>
</dbReference>
<name>A0A024GL45_9STRA</name>
<dbReference type="InParanoid" id="A0A024GL45"/>
<keyword evidence="2" id="KW-0802">TPR repeat</keyword>
<keyword evidence="1" id="KW-0677">Repeat</keyword>
<accession>A0A024GL45</accession>
<dbReference type="EMBL" id="CAIX01000159">
    <property type="protein sequence ID" value="CCI47255.1"/>
    <property type="molecule type" value="Genomic_DNA"/>
</dbReference>
<evidence type="ECO:0000313" key="3">
    <source>
        <dbReference type="EMBL" id="CCI47255.1"/>
    </source>
</evidence>
<reference evidence="3 4" key="1">
    <citation type="submission" date="2012-05" db="EMBL/GenBank/DDBJ databases">
        <title>Recombination and specialization in a pathogen metapopulation.</title>
        <authorList>
            <person name="Gardiner A."/>
            <person name="Kemen E."/>
            <person name="Schultz-Larsen T."/>
            <person name="MacLean D."/>
            <person name="Van Oosterhout C."/>
            <person name="Jones J.D.G."/>
        </authorList>
    </citation>
    <scope>NUCLEOTIDE SEQUENCE [LARGE SCALE GENOMIC DNA]</scope>
    <source>
        <strain evidence="3 4">Ac Nc2</strain>
    </source>
</reference>
<dbReference type="InterPro" id="IPR019734">
    <property type="entry name" value="TPR_rpt"/>
</dbReference>
<dbReference type="AlphaFoldDB" id="A0A024GL45"/>
<dbReference type="OrthoDB" id="48057at2759"/>
<sequence>MTPPNVKKDLVLAAIAHQEKLLHKQELQYGEFEWNVSDNLGQLALLYNMTGAYEKALALLHRRLVIHEKFGPEELVGQTLQDLGTTYRLHGVLDIALQHLTRALESRINHYGEKGSKVAETFNSLAMVYSARNESVLAEDYQQKSLRLQYESTEPEDIESQDVPWEVYKRLKYQHGLSDKKYFIAFKAKIRETILEVSQQVIQLGGKEMDISELMQPAYPAPRVGFVCHQQHSRSKSDSAVGKALES</sequence>
<evidence type="ECO:0000256" key="1">
    <source>
        <dbReference type="ARBA" id="ARBA00022737"/>
    </source>
</evidence>
<evidence type="ECO:0000256" key="2">
    <source>
        <dbReference type="ARBA" id="ARBA00022803"/>
    </source>
</evidence>
<dbReference type="PANTHER" id="PTHR45641">
    <property type="entry name" value="TETRATRICOPEPTIDE REPEAT PROTEIN (AFU_ORTHOLOGUE AFUA_6G03870)"/>
    <property type="match status" value="1"/>
</dbReference>
<dbReference type="SMART" id="SM00028">
    <property type="entry name" value="TPR"/>
    <property type="match status" value="3"/>
</dbReference>
<organism evidence="3 4">
    <name type="scientific">Albugo candida</name>
    <dbReference type="NCBI Taxonomy" id="65357"/>
    <lineage>
        <taxon>Eukaryota</taxon>
        <taxon>Sar</taxon>
        <taxon>Stramenopiles</taxon>
        <taxon>Oomycota</taxon>
        <taxon>Peronosporomycetes</taxon>
        <taxon>Albuginales</taxon>
        <taxon>Albuginaceae</taxon>
        <taxon>Albugo</taxon>
    </lineage>
</organism>
<keyword evidence="4" id="KW-1185">Reference proteome</keyword>
<gene>
    <name evidence="3" type="ORF">BN9_082420</name>
</gene>
<dbReference type="Gene3D" id="1.25.40.10">
    <property type="entry name" value="Tetratricopeptide repeat domain"/>
    <property type="match status" value="1"/>
</dbReference>
<protein>
    <submittedName>
        <fullName evidence="3">Uncharacterized protein</fullName>
    </submittedName>
</protein>
<dbReference type="SUPFAM" id="SSF48452">
    <property type="entry name" value="TPR-like"/>
    <property type="match status" value="1"/>
</dbReference>
<dbReference type="STRING" id="65357.A0A024GL45"/>